<sequence>MEINPPCGENLFDDDGKRLPPCIPGAWIIPAIMACYLLVANVLLVNLLIAVFNNTFLEVISISNQVWKFQRYQLILTFHERPVFPPPLIVFSYLSMVVHHCCRRKGKEVEERDRGLKLILSEEELKKLQVFEEQCVEQYFTQKEDQEQSSNDERIRITADRVENMAMRLEEVNEREHFMKASLQTVDIRLAQLEEFSGRMVNAMEKLAGIDKAELTHTRSRCPSECDASYLIRQNSTEATSMYRFHMDGDDTNFEDSSGLMSPLMGSHRKTYSAIALRDEKELAEQKINMTPKRRFGLHQSSSSCRMKENSLRLGVTQDPRNFNSCVDIFVSSDGCSSPLNTKEETNYQRFLHTVEAGLNGQLVKEAGLVTRTTLKACLSFPLEKSKAANYFPSQSYGACQATVVKARSVIFGLEGMVSGPEQSWSPDCGYIIDHVHSGGPSSTKTPEWVTQCEHKFYKNLPEERGMVEGATHPTLPSSPETLAEQKQELTDTEDDIGTGRYVLDLPPPRVEVPRKVPKSKNFLTVTPDRLISSRSKSLHGRSRKTMPMMEENFNKPKQAFSTKDLRQTCGDPRQMSRDPQQVYRDPRRTGRELVVSETSNVRKCIATDTSAHDLYGTLLCTNFKISFITKDVTPFRKFQYRNLLLEEHDISLTCVDQVVAVNDERKKRKVLGPNRCLKFKPTELIIYCKDFRIIRFRFDESIPESARKICLVIAHYSQPKDLQLLFGFAYAGEKCQNSVNGTDPEVDGLQTSLFETYSDWDREIKRTGASEWRVCSVNEHYATSTSLPEYFVVPSSLADEDLKQLVPSFNGDRIPVSVDL</sequence>
<dbReference type="EMBL" id="BFAA01012162">
    <property type="protein sequence ID" value="GCB80038.1"/>
    <property type="molecule type" value="Genomic_DNA"/>
</dbReference>
<dbReference type="STRING" id="75743.A0A401Q3U0"/>
<evidence type="ECO:0000313" key="7">
    <source>
        <dbReference type="Proteomes" id="UP000288216"/>
    </source>
</evidence>
<dbReference type="InterPro" id="IPR011993">
    <property type="entry name" value="PH-like_dom_sf"/>
</dbReference>
<dbReference type="PANTHER" id="PTHR13800:SF13">
    <property type="entry name" value="TRANSIENT RECEPTOR POTENTIAL CATION CHANNEL SUBFAMILY M MEMBER 1"/>
    <property type="match status" value="1"/>
</dbReference>
<evidence type="ECO:0000313" key="6">
    <source>
        <dbReference type="EMBL" id="GCB80038.1"/>
    </source>
</evidence>
<name>A0A401Q3U0_SCYTO</name>
<dbReference type="PANTHER" id="PTHR13800">
    <property type="entry name" value="TRANSIENT RECEPTOR POTENTIAL CATION CHANNEL, SUBFAMILY M, MEMBER 6"/>
    <property type="match status" value="1"/>
</dbReference>
<dbReference type="Gene3D" id="2.30.29.30">
    <property type="entry name" value="Pleckstrin-homology domain (PH domain)/Phosphotyrosine-binding domain (PTB)"/>
    <property type="match status" value="1"/>
</dbReference>
<comment type="caution">
    <text evidence="6">The sequence shown here is derived from an EMBL/GenBank/DDBJ whole genome shotgun (WGS) entry which is preliminary data.</text>
</comment>
<protein>
    <recommendedName>
        <fullName evidence="5">Myotubularin phosphatase domain-containing protein</fullName>
    </recommendedName>
</protein>
<dbReference type="OrthoDB" id="271628at2759"/>
<evidence type="ECO:0000259" key="5">
    <source>
        <dbReference type="PROSITE" id="PS51339"/>
    </source>
</evidence>
<dbReference type="InterPro" id="IPR050927">
    <property type="entry name" value="TRPM"/>
</dbReference>
<dbReference type="Gene3D" id="1.20.5.1010">
    <property type="entry name" value="TRPM, tetramerisation domain"/>
    <property type="match status" value="1"/>
</dbReference>
<feature type="region of interest" description="Disordered" evidence="3">
    <location>
        <begin position="569"/>
        <end position="589"/>
    </location>
</feature>
<organism evidence="6 7">
    <name type="scientific">Scyliorhinus torazame</name>
    <name type="common">Cloudy catshark</name>
    <name type="synonym">Catulus torazame</name>
    <dbReference type="NCBI Taxonomy" id="75743"/>
    <lineage>
        <taxon>Eukaryota</taxon>
        <taxon>Metazoa</taxon>
        <taxon>Chordata</taxon>
        <taxon>Craniata</taxon>
        <taxon>Vertebrata</taxon>
        <taxon>Chondrichthyes</taxon>
        <taxon>Elasmobranchii</taxon>
        <taxon>Galeomorphii</taxon>
        <taxon>Galeoidea</taxon>
        <taxon>Carcharhiniformes</taxon>
        <taxon>Scyliorhinidae</taxon>
        <taxon>Scyliorhinus</taxon>
    </lineage>
</organism>
<evidence type="ECO:0000256" key="4">
    <source>
        <dbReference type="SAM" id="Phobius"/>
    </source>
</evidence>
<keyword evidence="4" id="KW-0472">Membrane</keyword>
<accession>A0A401Q3U0</accession>
<keyword evidence="4" id="KW-1133">Transmembrane helix</keyword>
<dbReference type="InterPro" id="IPR037162">
    <property type="entry name" value="TRPM_tetra_sf"/>
</dbReference>
<keyword evidence="7" id="KW-1185">Reference proteome</keyword>
<dbReference type="InterPro" id="IPR010569">
    <property type="entry name" value="Myotubularin-like_Pase_dom"/>
</dbReference>
<dbReference type="Proteomes" id="UP000288216">
    <property type="component" value="Unassembled WGS sequence"/>
</dbReference>
<evidence type="ECO:0000256" key="2">
    <source>
        <dbReference type="ARBA" id="ARBA00034269"/>
    </source>
</evidence>
<dbReference type="GO" id="GO:0051262">
    <property type="term" value="P:protein tetramerization"/>
    <property type="evidence" value="ECO:0007669"/>
    <property type="project" value="InterPro"/>
</dbReference>
<evidence type="ECO:0000256" key="1">
    <source>
        <dbReference type="ARBA" id="ARBA00007471"/>
    </source>
</evidence>
<dbReference type="GO" id="GO:0005886">
    <property type="term" value="C:plasma membrane"/>
    <property type="evidence" value="ECO:0007669"/>
    <property type="project" value="TreeGrafter"/>
</dbReference>
<feature type="transmembrane region" description="Helical" evidence="4">
    <location>
        <begin position="27"/>
        <end position="52"/>
    </location>
</feature>
<feature type="domain" description="Myotubularin phosphatase" evidence="5">
    <location>
        <begin position="755"/>
        <end position="821"/>
    </location>
</feature>
<dbReference type="AlphaFoldDB" id="A0A401Q3U0"/>
<proteinExistence type="inferred from homology"/>
<dbReference type="Pfam" id="PF06602">
    <property type="entry name" value="Myotub-related"/>
    <property type="match status" value="1"/>
</dbReference>
<comment type="similarity">
    <text evidence="1">Belongs to the protein-tyrosine phosphatase family. Non-receptor class myotubularin subfamily.</text>
</comment>
<reference evidence="6 7" key="1">
    <citation type="journal article" date="2018" name="Nat. Ecol. Evol.">
        <title>Shark genomes provide insights into elasmobranch evolution and the origin of vertebrates.</title>
        <authorList>
            <person name="Hara Y"/>
            <person name="Yamaguchi K"/>
            <person name="Onimaru K"/>
            <person name="Kadota M"/>
            <person name="Koyanagi M"/>
            <person name="Keeley SD"/>
            <person name="Tatsumi K"/>
            <person name="Tanaka K"/>
            <person name="Motone F"/>
            <person name="Kageyama Y"/>
            <person name="Nozu R"/>
            <person name="Adachi N"/>
            <person name="Nishimura O"/>
            <person name="Nakagawa R"/>
            <person name="Tanegashima C"/>
            <person name="Kiyatake I"/>
            <person name="Matsumoto R"/>
            <person name="Murakumo K"/>
            <person name="Nishida K"/>
            <person name="Terakita A"/>
            <person name="Kuratani S"/>
            <person name="Sato K"/>
            <person name="Hyodo S Kuraku.S."/>
        </authorList>
    </citation>
    <scope>NUCLEOTIDE SEQUENCE [LARGE SCALE GENOMIC DNA]</scope>
</reference>
<keyword evidence="4" id="KW-0812">Transmembrane</keyword>
<dbReference type="Pfam" id="PF16519">
    <property type="entry name" value="TRPM_tetra"/>
    <property type="match status" value="1"/>
</dbReference>
<dbReference type="GO" id="GO:0005262">
    <property type="term" value="F:calcium channel activity"/>
    <property type="evidence" value="ECO:0007669"/>
    <property type="project" value="TreeGrafter"/>
</dbReference>
<evidence type="ECO:0000256" key="3">
    <source>
        <dbReference type="SAM" id="MobiDB-lite"/>
    </source>
</evidence>
<dbReference type="PROSITE" id="PS51339">
    <property type="entry name" value="PPASE_MYOTUBULARIN"/>
    <property type="match status" value="1"/>
</dbReference>
<dbReference type="InterPro" id="IPR029021">
    <property type="entry name" value="Prot-tyrosine_phosphatase-like"/>
</dbReference>
<dbReference type="SUPFAM" id="SSF52799">
    <property type="entry name" value="(Phosphotyrosine protein) phosphatases II"/>
    <property type="match status" value="1"/>
</dbReference>
<dbReference type="InterPro" id="IPR032415">
    <property type="entry name" value="TRPM_tetra"/>
</dbReference>
<gene>
    <name evidence="6" type="ORF">scyTo_0018000</name>
</gene>
<comment type="catalytic activity">
    <reaction evidence="2">
        <text>Mg(2+)(in) = Mg(2+)(out)</text>
        <dbReference type="Rhea" id="RHEA:29827"/>
        <dbReference type="ChEBI" id="CHEBI:18420"/>
    </reaction>
</comment>
<dbReference type="SUPFAM" id="SSF50729">
    <property type="entry name" value="PH domain-like"/>
    <property type="match status" value="1"/>
</dbReference>